<protein>
    <submittedName>
        <fullName evidence="1">Unnamed protein product</fullName>
    </submittedName>
</protein>
<organism evidence="1 2">
    <name type="scientific">Ambrosiozyma monospora</name>
    <name type="common">Yeast</name>
    <name type="synonym">Endomycopsis monosporus</name>
    <dbReference type="NCBI Taxonomy" id="43982"/>
    <lineage>
        <taxon>Eukaryota</taxon>
        <taxon>Fungi</taxon>
        <taxon>Dikarya</taxon>
        <taxon>Ascomycota</taxon>
        <taxon>Saccharomycotina</taxon>
        <taxon>Pichiomycetes</taxon>
        <taxon>Pichiales</taxon>
        <taxon>Pichiaceae</taxon>
        <taxon>Ambrosiozyma</taxon>
    </lineage>
</organism>
<gene>
    <name evidence="1" type="ORF">Amon01_000305800</name>
</gene>
<dbReference type="EMBL" id="BSXU01001224">
    <property type="protein sequence ID" value="GMG25130.1"/>
    <property type="molecule type" value="Genomic_DNA"/>
</dbReference>
<comment type="caution">
    <text evidence="1">The sequence shown here is derived from an EMBL/GenBank/DDBJ whole genome shotgun (WGS) entry which is preliminary data.</text>
</comment>
<evidence type="ECO:0000313" key="2">
    <source>
        <dbReference type="Proteomes" id="UP001165063"/>
    </source>
</evidence>
<reference evidence="1" key="1">
    <citation type="submission" date="2023-04" db="EMBL/GenBank/DDBJ databases">
        <title>Ambrosiozyma monospora NBRC 1965.</title>
        <authorList>
            <person name="Ichikawa N."/>
            <person name="Sato H."/>
            <person name="Tonouchi N."/>
        </authorList>
    </citation>
    <scope>NUCLEOTIDE SEQUENCE</scope>
    <source>
        <strain evidence="1">NBRC 1965</strain>
    </source>
</reference>
<proteinExistence type="predicted"/>
<accession>A0A9W6YY73</accession>
<dbReference type="AlphaFoldDB" id="A0A9W6YY73"/>
<keyword evidence="2" id="KW-1185">Reference proteome</keyword>
<name>A0A9W6YY73_AMBMO</name>
<sequence length="538" mass="62450">MGPRYRQRTTTTAKTTVTKSKGKLPSHLINLFHTLSNLPKECSGLIIGYTFALMDFKAGDLQHFSEYFIHVPRVYVEVELSEDCFTYYLPFSQGLQFPNEIAPTRNHKWIDKLPIKHVIIDGDTFGFFKDEIRRAPMVNYSYNPNIYNIWDMEQALPWEQITRISQKFTNVVPPLSMSQKSPLLQEVRVCINEAFEYYTLLEAVIFTAKRVDIGLHITDPDFFNSKHFKEWVQSDKVNLRVCDAEVRESGQSLEKVKKMKIDHLTMHANFETLSTFKGVKELILEELPPSKYKLRAAKSLKKVECLVSPPVKPINFSFRKLTHIKELVMYANVSKHSFESIPDNVRKLILIGCNVYGNLDMTTCKLPKYLSTIEFQNLFVNELPHLNQCAYLESILFMGVATIVAKNINLRANLEFWKSIPSSVRRLYFDYQDEHLFTQKSMTDVYIDDNLEGIQITVSYRDIGMVFLSRKTLSTPNKILGKRIPHIRFFNGSHDVTMMINKRTPGILYSDKNFNMSKIHFLDLDKYPLDPLKLQGCR</sequence>
<dbReference type="Proteomes" id="UP001165063">
    <property type="component" value="Unassembled WGS sequence"/>
</dbReference>
<evidence type="ECO:0000313" key="1">
    <source>
        <dbReference type="EMBL" id="GMG25130.1"/>
    </source>
</evidence>